<dbReference type="EMBL" id="MLCN01000017">
    <property type="protein sequence ID" value="ONG40531.1"/>
    <property type="molecule type" value="Genomic_DNA"/>
</dbReference>
<dbReference type="Proteomes" id="UP000192132">
    <property type="component" value="Unassembled WGS sequence"/>
</dbReference>
<dbReference type="AlphaFoldDB" id="A0A1S8CUQ6"/>
<sequence>MVITIKGKKYNAQHIVSMDLNEGMLYVHLSTGELEKIDFEDDQEARQILNSFESVLGAVSAHTQM</sequence>
<reference evidence="1 2" key="1">
    <citation type="submission" date="2016-10" db="EMBL/GenBank/DDBJ databases">
        <title>Draft Genome sequence of Alkanindiges sp. strain H1.</title>
        <authorList>
            <person name="Subhash Y."/>
            <person name="Lee S."/>
        </authorList>
    </citation>
    <scope>NUCLEOTIDE SEQUENCE [LARGE SCALE GENOMIC DNA]</scope>
    <source>
        <strain evidence="1 2">H1</strain>
    </source>
</reference>
<proteinExistence type="predicted"/>
<keyword evidence="2" id="KW-1185">Reference proteome</keyword>
<evidence type="ECO:0000313" key="1">
    <source>
        <dbReference type="EMBL" id="ONG40531.1"/>
    </source>
</evidence>
<comment type="caution">
    <text evidence="1">The sequence shown here is derived from an EMBL/GenBank/DDBJ whole genome shotgun (WGS) entry which is preliminary data.</text>
</comment>
<organism evidence="1 2">
    <name type="scientific">Alkanindiges hydrocarboniclasticus</name>
    <dbReference type="NCBI Taxonomy" id="1907941"/>
    <lineage>
        <taxon>Bacteria</taxon>
        <taxon>Pseudomonadati</taxon>
        <taxon>Pseudomonadota</taxon>
        <taxon>Gammaproteobacteria</taxon>
        <taxon>Moraxellales</taxon>
        <taxon>Moraxellaceae</taxon>
        <taxon>Alkanindiges</taxon>
    </lineage>
</organism>
<name>A0A1S8CUQ6_9GAMM</name>
<gene>
    <name evidence="1" type="ORF">BKE30_07205</name>
</gene>
<accession>A0A1S8CUQ6</accession>
<protein>
    <submittedName>
        <fullName evidence="1">Uncharacterized protein</fullName>
    </submittedName>
</protein>
<evidence type="ECO:0000313" key="2">
    <source>
        <dbReference type="Proteomes" id="UP000192132"/>
    </source>
</evidence>